<protein>
    <submittedName>
        <fullName evidence="2">Uncharacterized protein</fullName>
    </submittedName>
</protein>
<sequence length="409" mass="44229">MDAKDVELWANTKYQQPWSAQVALSQLDHAKLSLILQVFSNGKLDQLVKVRLLLSCCLLPPHRKTELSALLTSLAEVARSDEDEFVRVIGHAVGDFSGQLDLEAVMRLLPMVSETMSAVWDLLESAKPQAGFIPLQDVYMHPDIKSQQEESLSVTKQQKHFQLREASQTPLPDFSIDTLFGGGSLESALGDHAKVASVKDKPGPVARRGSGLSTGTGLWIKKGPFQRPSLNSPLSGSVSTTPDPASSPAGLADSPLPNKHQSSGSALLQRMRSSKPLPMPVGMAASSPHVLQRSSSIQSGAQQEAGVPDSLDVKSRLSYDTTSQTVTAVLPSPLHGDMNLFLQDHAEHAMEASTYGTDLDAAAGESWKDQRVLGLTQQDEQERREGVDAKGSLKRSREETLDAEIQEVI</sequence>
<evidence type="ECO:0000313" key="3">
    <source>
        <dbReference type="Proteomes" id="UP000232323"/>
    </source>
</evidence>
<proteinExistence type="predicted"/>
<feature type="region of interest" description="Disordered" evidence="1">
    <location>
        <begin position="199"/>
        <end position="309"/>
    </location>
</feature>
<accession>A0A250WWB5</accession>
<dbReference type="EMBL" id="BEGY01000010">
    <property type="protein sequence ID" value="GAX75056.1"/>
    <property type="molecule type" value="Genomic_DNA"/>
</dbReference>
<organism evidence="2 3">
    <name type="scientific">Chlamydomonas eustigma</name>
    <dbReference type="NCBI Taxonomy" id="1157962"/>
    <lineage>
        <taxon>Eukaryota</taxon>
        <taxon>Viridiplantae</taxon>
        <taxon>Chlorophyta</taxon>
        <taxon>core chlorophytes</taxon>
        <taxon>Chlorophyceae</taxon>
        <taxon>CS clade</taxon>
        <taxon>Chlamydomonadales</taxon>
        <taxon>Chlamydomonadaceae</taxon>
        <taxon>Chlamydomonas</taxon>
    </lineage>
</organism>
<feature type="compositionally biased region" description="Polar residues" evidence="1">
    <location>
        <begin position="292"/>
        <end position="302"/>
    </location>
</feature>
<keyword evidence="3" id="KW-1185">Reference proteome</keyword>
<evidence type="ECO:0000313" key="2">
    <source>
        <dbReference type="EMBL" id="GAX75056.1"/>
    </source>
</evidence>
<name>A0A250WWB5_9CHLO</name>
<gene>
    <name evidence="2" type="ORF">CEUSTIGMA_g2500.t1</name>
</gene>
<feature type="region of interest" description="Disordered" evidence="1">
    <location>
        <begin position="370"/>
        <end position="409"/>
    </location>
</feature>
<reference evidence="2 3" key="1">
    <citation type="submission" date="2017-08" db="EMBL/GenBank/DDBJ databases">
        <title>Acidophilic green algal genome provides insights into adaptation to an acidic environment.</title>
        <authorList>
            <person name="Hirooka S."/>
            <person name="Hirose Y."/>
            <person name="Kanesaki Y."/>
            <person name="Higuchi S."/>
            <person name="Fujiwara T."/>
            <person name="Onuma R."/>
            <person name="Era A."/>
            <person name="Ohbayashi R."/>
            <person name="Uzuka A."/>
            <person name="Nozaki H."/>
            <person name="Yoshikawa H."/>
            <person name="Miyagishima S.Y."/>
        </authorList>
    </citation>
    <scope>NUCLEOTIDE SEQUENCE [LARGE SCALE GENOMIC DNA]</scope>
    <source>
        <strain evidence="2 3">NIES-2499</strain>
    </source>
</reference>
<comment type="caution">
    <text evidence="2">The sequence shown here is derived from an EMBL/GenBank/DDBJ whole genome shotgun (WGS) entry which is preliminary data.</text>
</comment>
<evidence type="ECO:0000256" key="1">
    <source>
        <dbReference type="SAM" id="MobiDB-lite"/>
    </source>
</evidence>
<dbReference type="OrthoDB" id="2135488at2759"/>
<dbReference type="Proteomes" id="UP000232323">
    <property type="component" value="Unassembled WGS sequence"/>
</dbReference>
<feature type="compositionally biased region" description="Polar residues" evidence="1">
    <location>
        <begin position="228"/>
        <end position="244"/>
    </location>
</feature>
<dbReference type="AlphaFoldDB" id="A0A250WWB5"/>